<name>A0A1S3JL30_LINAN</name>
<proteinExistence type="predicted"/>
<accession>A0A1S3JL30</accession>
<dbReference type="RefSeq" id="XP_013410854.1">
    <property type="nucleotide sequence ID" value="XM_013555400.1"/>
</dbReference>
<keyword evidence="2" id="KW-1185">Reference proteome</keyword>
<organism evidence="2 3">
    <name type="scientific">Lingula anatina</name>
    <name type="common">Brachiopod</name>
    <name type="synonym">Lingula unguis</name>
    <dbReference type="NCBI Taxonomy" id="7574"/>
    <lineage>
        <taxon>Eukaryota</taxon>
        <taxon>Metazoa</taxon>
        <taxon>Spiralia</taxon>
        <taxon>Lophotrochozoa</taxon>
        <taxon>Brachiopoda</taxon>
        <taxon>Linguliformea</taxon>
        <taxon>Lingulata</taxon>
        <taxon>Lingulida</taxon>
        <taxon>Linguloidea</taxon>
        <taxon>Lingulidae</taxon>
        <taxon>Lingula</taxon>
    </lineage>
</organism>
<feature type="region of interest" description="Disordered" evidence="1">
    <location>
        <begin position="294"/>
        <end position="314"/>
    </location>
</feature>
<dbReference type="GeneID" id="106174019"/>
<evidence type="ECO:0000313" key="2">
    <source>
        <dbReference type="Proteomes" id="UP000085678"/>
    </source>
</evidence>
<gene>
    <name evidence="3 4" type="primary">LOC106174019</name>
</gene>
<reference evidence="3 4" key="1">
    <citation type="submission" date="2025-04" db="UniProtKB">
        <authorList>
            <consortium name="RefSeq"/>
        </authorList>
    </citation>
    <scope>IDENTIFICATION</scope>
    <source>
        <tissue evidence="3 4">Gonads</tissue>
    </source>
</reference>
<sequence length="392" mass="45921">MKFKTVREGEQAVVFNHLGQGELLVGPQRIFLFRKRLQFLDLCTANQYQYLVVKDKDGRVTHRPGPCSMFCNPLEHESIYVKDGTQIDANHVVVVYKKRSDQVVERRVIDGPTVFMPEAEEWLHEFKWHGPDYSNEGRMVPGSWTFSQLPVIPDHFYYNIGEVRTIDDTMITVKLMIFYELKDIIKMLETTHDPMADMINGVCADVIAFAGKLTYEEFLRQTQKLSTLETFPQLLQRAERIGYDINKVVYRGYHATKQLQSMHDDAIQSRTQLRITGEVHEQQQRLKDFVLSREQARTQQKQDMERSKQQHNQKLEELQQEHELKLTELRHQAELQKEDIESKARLEIEKAKDDHAASYLKNLQDLGVDMTRYLVSQQPAPIDQEIRVNRTT</sequence>
<protein>
    <submittedName>
        <fullName evidence="3 4">Uncharacterized protein LOC106174019</fullName>
    </submittedName>
</protein>
<dbReference type="AlphaFoldDB" id="A0A1S3JL30"/>
<evidence type="ECO:0000313" key="3">
    <source>
        <dbReference type="RefSeq" id="XP_013410846.1"/>
    </source>
</evidence>
<dbReference type="KEGG" id="lak:106174019"/>
<dbReference type="RefSeq" id="XP_013410846.1">
    <property type="nucleotide sequence ID" value="XM_013555392.2"/>
</dbReference>
<evidence type="ECO:0000313" key="4">
    <source>
        <dbReference type="RefSeq" id="XP_013410854.1"/>
    </source>
</evidence>
<dbReference type="OrthoDB" id="10266334at2759"/>
<dbReference type="Proteomes" id="UP000085678">
    <property type="component" value="Unplaced"/>
</dbReference>
<evidence type="ECO:0000256" key="1">
    <source>
        <dbReference type="SAM" id="MobiDB-lite"/>
    </source>
</evidence>